<evidence type="ECO:0000259" key="2">
    <source>
        <dbReference type="Pfam" id="PF17676"/>
    </source>
</evidence>
<organism evidence="3 4">
    <name type="scientific">Nocardia iowensis</name>
    <dbReference type="NCBI Taxonomy" id="204891"/>
    <lineage>
        <taxon>Bacteria</taxon>
        <taxon>Bacillati</taxon>
        <taxon>Actinomycetota</taxon>
        <taxon>Actinomycetes</taxon>
        <taxon>Mycobacteriales</taxon>
        <taxon>Nocardiaceae</taxon>
        <taxon>Nocardia</taxon>
    </lineage>
</organism>
<protein>
    <submittedName>
        <fullName evidence="3">LD-carboxypeptidase</fullName>
    </submittedName>
</protein>
<reference evidence="3 4" key="1">
    <citation type="submission" date="2021-07" db="EMBL/GenBank/DDBJ databases">
        <title>Whole Genome Sequence of Nocardia Iowensis.</title>
        <authorList>
            <person name="Lamm A."/>
            <person name="Collins-Fairclough A.M."/>
            <person name="Bunk B."/>
            <person name="Sproer C."/>
        </authorList>
    </citation>
    <scope>NUCLEOTIDE SEQUENCE [LARGE SCALE GENOMIC DNA]</scope>
    <source>
        <strain evidence="3 4">NRRL 5646</strain>
    </source>
</reference>
<dbReference type="InterPro" id="IPR003507">
    <property type="entry name" value="S66_fam"/>
</dbReference>
<dbReference type="InterPro" id="IPR040921">
    <property type="entry name" value="Peptidase_S66C"/>
</dbReference>
<dbReference type="Pfam" id="PF17676">
    <property type="entry name" value="Peptidase_S66C"/>
    <property type="match status" value="1"/>
</dbReference>
<name>A0ABX8RFE8_NOCIO</name>
<proteinExistence type="predicted"/>
<sequence>MEERFYPRKLVPGDRVAIVSPSGGLAEVFPEPYELGLRRLRSEFELEPVEYPTTRRLHTAPAQRAADLHAAFADPDIAAVIASIGGEDQITVLPHLDRELIRTNPKPFFGYSDNTNLLAYLWNTGLVGYHGGSIMVEFGRPGAMHALTAASLRAALFTSGEHELTACAETGHKQRRWDEPGALDTVPQMEPAQDWHWHHPTGVIEGVAWGGCLEILSWLLMADREVRPPETYAGCVLVAETSEEMPSATEVYRVLRNMGERGLLAQFSAALIGRAKNWSFEQPLSDAERARYTADQRAAVLRAFAEYAPHATIVFDVDFGHTDPQVVLPIGGRIRIDGPARRITVQY</sequence>
<dbReference type="EMBL" id="CP078145">
    <property type="protein sequence ID" value="QXN88334.1"/>
    <property type="molecule type" value="Genomic_DNA"/>
</dbReference>
<dbReference type="RefSeq" id="WP_218469217.1">
    <property type="nucleotide sequence ID" value="NZ_BAABJN010000008.1"/>
</dbReference>
<keyword evidence="4" id="KW-1185">Reference proteome</keyword>
<dbReference type="Proteomes" id="UP000694257">
    <property type="component" value="Chromosome"/>
</dbReference>
<dbReference type="InterPro" id="IPR040449">
    <property type="entry name" value="Peptidase_S66_N"/>
</dbReference>
<evidence type="ECO:0000313" key="4">
    <source>
        <dbReference type="Proteomes" id="UP000694257"/>
    </source>
</evidence>
<evidence type="ECO:0000313" key="3">
    <source>
        <dbReference type="EMBL" id="QXN88334.1"/>
    </source>
</evidence>
<feature type="domain" description="LD-carboxypeptidase N-terminal" evidence="1">
    <location>
        <begin position="16"/>
        <end position="131"/>
    </location>
</feature>
<dbReference type="CDD" id="cd07062">
    <property type="entry name" value="Peptidase_S66_mccF_like"/>
    <property type="match status" value="1"/>
</dbReference>
<evidence type="ECO:0000259" key="1">
    <source>
        <dbReference type="Pfam" id="PF02016"/>
    </source>
</evidence>
<dbReference type="PANTHER" id="PTHR30237:SF4">
    <property type="entry name" value="LD-CARBOXYPEPTIDASE C-TERMINAL DOMAIN-CONTAINING PROTEIN"/>
    <property type="match status" value="1"/>
</dbReference>
<accession>A0ABX8RFE8</accession>
<feature type="domain" description="LD-carboxypeptidase C-terminal" evidence="2">
    <location>
        <begin position="205"/>
        <end position="336"/>
    </location>
</feature>
<dbReference type="Pfam" id="PF02016">
    <property type="entry name" value="Peptidase_S66"/>
    <property type="match status" value="1"/>
</dbReference>
<dbReference type="PANTHER" id="PTHR30237">
    <property type="entry name" value="MURAMOYLTETRAPEPTIDE CARBOXYPEPTIDASE"/>
    <property type="match status" value="1"/>
</dbReference>
<gene>
    <name evidence="3" type="ORF">KV110_22285</name>
</gene>